<reference evidence="7" key="1">
    <citation type="submission" date="2020-03" db="EMBL/GenBank/DDBJ databases">
        <title>Solimonas marina sp. nov., isolated from deep seawater of the Pacific Ocean.</title>
        <authorList>
            <person name="Liu X."/>
            <person name="Lai Q."/>
            <person name="Sun F."/>
            <person name="Gai Y."/>
            <person name="Li G."/>
            <person name="Shao Z."/>
        </authorList>
    </citation>
    <scope>NUCLEOTIDE SEQUENCE</scope>
    <source>
        <strain evidence="7">C16B3</strain>
    </source>
</reference>
<dbReference type="InterPro" id="IPR046911">
    <property type="entry name" value="ABC-3C_CTD9"/>
</dbReference>
<accession>A0A970B7F8</accession>
<dbReference type="AlphaFoldDB" id="A0A970B7F8"/>
<dbReference type="SUPFAM" id="SSF53474">
    <property type="entry name" value="alpha/beta-Hydrolases"/>
    <property type="match status" value="1"/>
</dbReference>
<dbReference type="Gene3D" id="3.40.50.1820">
    <property type="entry name" value="alpha/beta hydrolase"/>
    <property type="match status" value="1"/>
</dbReference>
<dbReference type="GO" id="GO:0016020">
    <property type="term" value="C:membrane"/>
    <property type="evidence" value="ECO:0007669"/>
    <property type="project" value="UniProtKB-SubCell"/>
</dbReference>
<evidence type="ECO:0000256" key="3">
    <source>
        <dbReference type="ARBA" id="ARBA00022824"/>
    </source>
</evidence>
<name>A0A970B7F8_9GAMM</name>
<dbReference type="EMBL" id="JAAVXB010000009">
    <property type="protein sequence ID" value="NKF23615.1"/>
    <property type="molecule type" value="Genomic_DNA"/>
</dbReference>
<sequence>MSEFVFKRVDSCSNPLIDLVFIHGLTGDANETWMCAKTKTFWPLWLSSDPGRIAIYTLGYSASMFDRWFKKEMDIFERSTAVLDYWAGLGLGNRPIAIVAHSLGGLLIKVLLRTAVDSSDQDYVRVGNATQLVIFLGTPHTGSYLAEVLSVIPGASKHVSFLANDTGFLQDLNHFYRRYAEQRRATLATRAYYEKYSTKSVTVVSRESADPGVVGVEPVPVDKDHISLCKPEGENDAIYLGIKRHVVKIVSAASEAERAVSVSDGEYVKPHESDRRDLLQKLIDAGREHEYTFANEAQNRFARRFIGSGLLTAAKDDHERLLGEVETRFVTHVFHALICKDRPDSEVREALQSQIVDALSSRKVGGTTFSAKDIVSALYYLTEQCYIRWDNPG</sequence>
<dbReference type="Proteomes" id="UP000653472">
    <property type="component" value="Unassembled WGS sequence"/>
</dbReference>
<dbReference type="PANTHER" id="PTHR48182">
    <property type="entry name" value="PROTEIN SERAC1"/>
    <property type="match status" value="1"/>
</dbReference>
<dbReference type="InterPro" id="IPR029058">
    <property type="entry name" value="AB_hydrolase_fold"/>
</dbReference>
<dbReference type="InterPro" id="IPR007751">
    <property type="entry name" value="DUF676_lipase-like"/>
</dbReference>
<keyword evidence="8" id="KW-1185">Reference proteome</keyword>
<dbReference type="Pfam" id="PF05057">
    <property type="entry name" value="DUF676"/>
    <property type="match status" value="1"/>
</dbReference>
<evidence type="ECO:0000313" key="8">
    <source>
        <dbReference type="Proteomes" id="UP000653472"/>
    </source>
</evidence>
<evidence type="ECO:0000259" key="5">
    <source>
        <dbReference type="Pfam" id="PF05057"/>
    </source>
</evidence>
<dbReference type="PANTHER" id="PTHR48182:SF2">
    <property type="entry name" value="PROTEIN SERAC1"/>
    <property type="match status" value="1"/>
</dbReference>
<proteinExistence type="predicted"/>
<organism evidence="7 8">
    <name type="scientific">Solimonas marina</name>
    <dbReference type="NCBI Taxonomy" id="2714601"/>
    <lineage>
        <taxon>Bacteria</taxon>
        <taxon>Pseudomonadati</taxon>
        <taxon>Pseudomonadota</taxon>
        <taxon>Gammaproteobacteria</taxon>
        <taxon>Nevskiales</taxon>
        <taxon>Nevskiaceae</taxon>
        <taxon>Solimonas</taxon>
    </lineage>
</organism>
<protein>
    <submittedName>
        <fullName evidence="7">Alpha/beta hydrolase</fullName>
    </submittedName>
</protein>
<dbReference type="InterPro" id="IPR052374">
    <property type="entry name" value="SERAC1"/>
</dbReference>
<comment type="subcellular location">
    <subcellularLocation>
        <location evidence="1">Endoplasmic reticulum</location>
    </subcellularLocation>
    <subcellularLocation>
        <location evidence="2">Membrane</location>
    </subcellularLocation>
</comment>
<evidence type="ECO:0000256" key="4">
    <source>
        <dbReference type="ARBA" id="ARBA00023136"/>
    </source>
</evidence>
<dbReference type="RefSeq" id="WP_168148945.1">
    <property type="nucleotide sequence ID" value="NZ_JAAVXB010000009.1"/>
</dbReference>
<feature type="domain" description="DUF676" evidence="5">
    <location>
        <begin position="19"/>
        <end position="147"/>
    </location>
</feature>
<evidence type="ECO:0000256" key="1">
    <source>
        <dbReference type="ARBA" id="ARBA00004240"/>
    </source>
</evidence>
<dbReference type="Pfam" id="PF20285">
    <property type="entry name" value="CTD9"/>
    <property type="match status" value="1"/>
</dbReference>
<evidence type="ECO:0000259" key="6">
    <source>
        <dbReference type="Pfam" id="PF20285"/>
    </source>
</evidence>
<dbReference type="GO" id="GO:0016787">
    <property type="term" value="F:hydrolase activity"/>
    <property type="evidence" value="ECO:0007669"/>
    <property type="project" value="UniProtKB-KW"/>
</dbReference>
<gene>
    <name evidence="7" type="ORF">G7Y82_14950</name>
</gene>
<evidence type="ECO:0000313" key="7">
    <source>
        <dbReference type="EMBL" id="NKF23615.1"/>
    </source>
</evidence>
<keyword evidence="7" id="KW-0378">Hydrolase</keyword>
<comment type="caution">
    <text evidence="7">The sequence shown here is derived from an EMBL/GenBank/DDBJ whole genome shotgun (WGS) entry which is preliminary data.</text>
</comment>
<feature type="domain" description="ABC-three component systems C-terminal" evidence="6">
    <location>
        <begin position="277"/>
        <end position="389"/>
    </location>
</feature>
<keyword evidence="4" id="KW-0472">Membrane</keyword>
<keyword evidence="3" id="KW-0256">Endoplasmic reticulum</keyword>
<evidence type="ECO:0000256" key="2">
    <source>
        <dbReference type="ARBA" id="ARBA00004370"/>
    </source>
</evidence>